<comment type="caution">
    <text evidence="3">The sequence shown here is derived from an EMBL/GenBank/DDBJ whole genome shotgun (WGS) entry which is preliminary data.</text>
</comment>
<dbReference type="GO" id="GO:1990229">
    <property type="term" value="C:iron-sulfur cluster assembly complex"/>
    <property type="evidence" value="ECO:0007669"/>
    <property type="project" value="UniProtKB-ARBA"/>
</dbReference>
<dbReference type="InterPro" id="IPR002634">
    <property type="entry name" value="BolA"/>
</dbReference>
<evidence type="ECO:0000256" key="1">
    <source>
        <dbReference type="ARBA" id="ARBA00005578"/>
    </source>
</evidence>
<sequence>MNVGPLVQIFACSGRAIYLHRTCLIQCSLLSKMTKQPGPVEVTIAEKLGASLQPSHLDVTNESFMHNVPKGSETHFKVVVVSSNFENLSLIKRHRMVNDILKEELAGSVHALSIVAKTPSQWMTNSNIHKSPACLGGMAREKAGGPT</sequence>
<gene>
    <name evidence="3" type="ORF">HOLleu_37959</name>
</gene>
<dbReference type="SUPFAM" id="SSF82657">
    <property type="entry name" value="BolA-like"/>
    <property type="match status" value="1"/>
</dbReference>
<comment type="similarity">
    <text evidence="1 2">Belongs to the BolA/IbaG family.</text>
</comment>
<dbReference type="InterPro" id="IPR036065">
    <property type="entry name" value="BolA-like_sf"/>
</dbReference>
<proteinExistence type="inferred from homology"/>
<accession>A0A9Q0YI25</accession>
<name>A0A9Q0YI25_HOLLE</name>
<evidence type="ECO:0000313" key="3">
    <source>
        <dbReference type="EMBL" id="KAJ8022928.1"/>
    </source>
</evidence>
<dbReference type="FunFam" id="3.30.300.90:FF:000001">
    <property type="entry name" value="Transcriptional regulator BolA"/>
    <property type="match status" value="1"/>
</dbReference>
<evidence type="ECO:0000313" key="4">
    <source>
        <dbReference type="Proteomes" id="UP001152320"/>
    </source>
</evidence>
<dbReference type="PANTHER" id="PTHR46229">
    <property type="entry name" value="BOLA TRANSCRIPTION REGULATOR"/>
    <property type="match status" value="1"/>
</dbReference>
<dbReference type="InterPro" id="IPR050961">
    <property type="entry name" value="BolA/IbaG_stress_morph_reg"/>
</dbReference>
<organism evidence="3 4">
    <name type="scientific">Holothuria leucospilota</name>
    <name type="common">Black long sea cucumber</name>
    <name type="synonym">Mertensiothuria leucospilota</name>
    <dbReference type="NCBI Taxonomy" id="206669"/>
    <lineage>
        <taxon>Eukaryota</taxon>
        <taxon>Metazoa</taxon>
        <taxon>Echinodermata</taxon>
        <taxon>Eleutherozoa</taxon>
        <taxon>Echinozoa</taxon>
        <taxon>Holothuroidea</taxon>
        <taxon>Aspidochirotacea</taxon>
        <taxon>Aspidochirotida</taxon>
        <taxon>Holothuriidae</taxon>
        <taxon>Holothuria</taxon>
    </lineage>
</organism>
<protein>
    <submittedName>
        <fullName evidence="3">BolA-like protein 1</fullName>
    </submittedName>
</protein>
<dbReference type="AlphaFoldDB" id="A0A9Q0YI25"/>
<reference evidence="3" key="1">
    <citation type="submission" date="2021-10" db="EMBL/GenBank/DDBJ databases">
        <title>Tropical sea cucumber genome reveals ecological adaptation and Cuvierian tubules defense mechanism.</title>
        <authorList>
            <person name="Chen T."/>
        </authorList>
    </citation>
    <scope>NUCLEOTIDE SEQUENCE</scope>
    <source>
        <strain evidence="3">Nanhai2018</strain>
        <tissue evidence="3">Muscle</tissue>
    </source>
</reference>
<dbReference type="GO" id="GO:0005739">
    <property type="term" value="C:mitochondrion"/>
    <property type="evidence" value="ECO:0007669"/>
    <property type="project" value="TreeGrafter"/>
</dbReference>
<keyword evidence="4" id="KW-1185">Reference proteome</keyword>
<dbReference type="Proteomes" id="UP001152320">
    <property type="component" value="Chromosome 20"/>
</dbReference>
<dbReference type="Pfam" id="PF01722">
    <property type="entry name" value="BolA"/>
    <property type="match status" value="1"/>
</dbReference>
<dbReference type="PANTHER" id="PTHR46229:SF2">
    <property type="entry name" value="BOLA-LIKE PROTEIN 1"/>
    <property type="match status" value="1"/>
</dbReference>
<dbReference type="EMBL" id="JAIZAY010000020">
    <property type="protein sequence ID" value="KAJ8022928.1"/>
    <property type="molecule type" value="Genomic_DNA"/>
</dbReference>
<dbReference type="Gene3D" id="3.30.300.90">
    <property type="entry name" value="BolA-like"/>
    <property type="match status" value="1"/>
</dbReference>
<evidence type="ECO:0000256" key="2">
    <source>
        <dbReference type="RuleBase" id="RU003860"/>
    </source>
</evidence>
<dbReference type="OrthoDB" id="4983at2759"/>